<evidence type="ECO:0000256" key="3">
    <source>
        <dbReference type="ARBA" id="ARBA00023163"/>
    </source>
</evidence>
<dbReference type="SMART" id="SM00866">
    <property type="entry name" value="UTRA"/>
    <property type="match status" value="1"/>
</dbReference>
<reference evidence="7" key="1">
    <citation type="journal article" date="2019" name="Int. J. Syst. Evol. Microbiol.">
        <title>The Global Catalogue of Microorganisms (GCM) 10K type strain sequencing project: providing services to taxonomists for standard genome sequencing and annotation.</title>
        <authorList>
            <consortium name="The Broad Institute Genomics Platform"/>
            <consortium name="The Broad Institute Genome Sequencing Center for Infectious Disease"/>
            <person name="Wu L."/>
            <person name="Ma J."/>
        </authorList>
    </citation>
    <scope>NUCLEOTIDE SEQUENCE [LARGE SCALE GENOMIC DNA]</scope>
    <source>
        <strain evidence="7">JCM 11496</strain>
    </source>
</reference>
<evidence type="ECO:0000256" key="2">
    <source>
        <dbReference type="ARBA" id="ARBA00023125"/>
    </source>
</evidence>
<feature type="domain" description="UbiC transcription regulator-associated" evidence="5">
    <location>
        <begin position="94"/>
        <end position="232"/>
    </location>
</feature>
<organism evidence="6 7">
    <name type="scientific">Arthrobacter flavus</name>
    <dbReference type="NCBI Taxonomy" id="95172"/>
    <lineage>
        <taxon>Bacteria</taxon>
        <taxon>Bacillati</taxon>
        <taxon>Actinomycetota</taxon>
        <taxon>Actinomycetes</taxon>
        <taxon>Micrococcales</taxon>
        <taxon>Micrococcaceae</taxon>
        <taxon>Arthrobacter</taxon>
    </lineage>
</organism>
<feature type="domain" description="HTH gntR-type" evidence="4">
    <location>
        <begin position="17"/>
        <end position="74"/>
    </location>
</feature>
<dbReference type="SMART" id="SM00345">
    <property type="entry name" value="HTH_GNTR"/>
    <property type="match status" value="1"/>
</dbReference>
<keyword evidence="3" id="KW-0804">Transcription</keyword>
<gene>
    <name evidence="6" type="ORF">ACFSFX_01295</name>
</gene>
<keyword evidence="1" id="KW-0805">Transcription regulation</keyword>
<dbReference type="RefSeq" id="WP_343877262.1">
    <property type="nucleotide sequence ID" value="NZ_BAAAIJ010000003.1"/>
</dbReference>
<evidence type="ECO:0000313" key="6">
    <source>
        <dbReference type="EMBL" id="MFD1845230.1"/>
    </source>
</evidence>
<evidence type="ECO:0000259" key="5">
    <source>
        <dbReference type="SMART" id="SM00866"/>
    </source>
</evidence>
<dbReference type="PANTHER" id="PTHR44846">
    <property type="entry name" value="MANNOSYL-D-GLYCERATE TRANSPORT/METABOLISM SYSTEM REPRESSOR MNGR-RELATED"/>
    <property type="match status" value="1"/>
</dbReference>
<sequence length="246" mass="26820">MTTTDGTRAAGPLWKRVSADLLTELQRGTFNARFPGELELAQRYGVSRGTIRAALRPLRDAGHVNAHPGRMSRVQAGGNTAFGPLYSLLASVRDSGMEHRSVVLQQEITQSPATATLLSLKQDAEFFHLTRVRFADEEPIALDEVWMPADIAGGLVDSDFTRNSLYGELEKHCGMVLNGGTEQLSAVLAAPEHSRLLQCAAGSPLLLIERTGCHRAQYVEFRRTYVVGDRVEIATNFGCKADPPTS</sequence>
<protein>
    <submittedName>
        <fullName evidence="6">GntR family transcriptional regulator</fullName>
    </submittedName>
</protein>
<dbReference type="Gene3D" id="1.10.10.10">
    <property type="entry name" value="Winged helix-like DNA-binding domain superfamily/Winged helix DNA-binding domain"/>
    <property type="match status" value="1"/>
</dbReference>
<dbReference type="SUPFAM" id="SSF46785">
    <property type="entry name" value="Winged helix' DNA-binding domain"/>
    <property type="match status" value="1"/>
</dbReference>
<dbReference type="PRINTS" id="PR00035">
    <property type="entry name" value="HTHGNTR"/>
</dbReference>
<dbReference type="PANTHER" id="PTHR44846:SF1">
    <property type="entry name" value="MANNOSYL-D-GLYCERATE TRANSPORT_METABOLISM SYSTEM REPRESSOR MNGR-RELATED"/>
    <property type="match status" value="1"/>
</dbReference>
<dbReference type="SUPFAM" id="SSF64288">
    <property type="entry name" value="Chorismate lyase-like"/>
    <property type="match status" value="1"/>
</dbReference>
<dbReference type="InterPro" id="IPR028978">
    <property type="entry name" value="Chorismate_lyase_/UTRA_dom_sf"/>
</dbReference>
<evidence type="ECO:0000259" key="4">
    <source>
        <dbReference type="SMART" id="SM00345"/>
    </source>
</evidence>
<accession>A0ABW4Q3B3</accession>
<dbReference type="InterPro" id="IPR036390">
    <property type="entry name" value="WH_DNA-bd_sf"/>
</dbReference>
<proteinExistence type="predicted"/>
<dbReference type="InterPro" id="IPR050679">
    <property type="entry name" value="Bact_HTH_transcr_reg"/>
</dbReference>
<keyword evidence="7" id="KW-1185">Reference proteome</keyword>
<dbReference type="EMBL" id="JBHUGA010000003">
    <property type="protein sequence ID" value="MFD1845230.1"/>
    <property type="molecule type" value="Genomic_DNA"/>
</dbReference>
<dbReference type="Pfam" id="PF07702">
    <property type="entry name" value="UTRA"/>
    <property type="match status" value="1"/>
</dbReference>
<dbReference type="InterPro" id="IPR000524">
    <property type="entry name" value="Tscrpt_reg_HTH_GntR"/>
</dbReference>
<name>A0ABW4Q3B3_9MICC</name>
<dbReference type="Proteomes" id="UP001597307">
    <property type="component" value="Unassembled WGS sequence"/>
</dbReference>
<evidence type="ECO:0000256" key="1">
    <source>
        <dbReference type="ARBA" id="ARBA00023015"/>
    </source>
</evidence>
<dbReference type="InterPro" id="IPR011663">
    <property type="entry name" value="UTRA"/>
</dbReference>
<dbReference type="Pfam" id="PF00392">
    <property type="entry name" value="GntR"/>
    <property type="match status" value="1"/>
</dbReference>
<dbReference type="Gene3D" id="3.40.1410.10">
    <property type="entry name" value="Chorismate lyase-like"/>
    <property type="match status" value="1"/>
</dbReference>
<evidence type="ECO:0000313" key="7">
    <source>
        <dbReference type="Proteomes" id="UP001597307"/>
    </source>
</evidence>
<dbReference type="InterPro" id="IPR036388">
    <property type="entry name" value="WH-like_DNA-bd_sf"/>
</dbReference>
<keyword evidence="2" id="KW-0238">DNA-binding</keyword>
<comment type="caution">
    <text evidence="6">The sequence shown here is derived from an EMBL/GenBank/DDBJ whole genome shotgun (WGS) entry which is preliminary data.</text>
</comment>